<evidence type="ECO:0000313" key="1">
    <source>
        <dbReference type="EMBL" id="ANT41129.1"/>
    </source>
</evidence>
<dbReference type="RefSeq" id="YP_009292366.1">
    <property type="nucleotide sequence ID" value="NC_031121.1"/>
</dbReference>
<dbReference type="GeneID" id="29068880"/>
<dbReference type="EMBL" id="KX349899">
    <property type="protein sequence ID" value="ANT41129.1"/>
    <property type="molecule type" value="Genomic_DNA"/>
</dbReference>
<dbReference type="Proteomes" id="UP000201440">
    <property type="component" value="Segment"/>
</dbReference>
<protein>
    <submittedName>
        <fullName evidence="1">Uncharacterized protein</fullName>
    </submittedName>
</protein>
<keyword evidence="2" id="KW-1185">Reference proteome</keyword>
<dbReference type="OrthoDB" id="17053at10239"/>
<name>A0A1B1PAF0_9CAUD</name>
<accession>A0A1B1PAF0</accession>
<sequence length="118" mass="13642">MNFTGKKKKIYKFIKNGEIIAKGTIDEMSEQLGITKHSIWNKVSRSVNGRLKRVTYEMVEVSNSVNEYVLIINDKFIGKGSLKHLSEISHFSQEYLTKISNGNYIPKRIRIEMFKKVG</sequence>
<gene>
    <name evidence="1" type="ORF">AURORA_15</name>
</gene>
<evidence type="ECO:0000313" key="2">
    <source>
        <dbReference type="Proteomes" id="UP000201440"/>
    </source>
</evidence>
<proteinExistence type="predicted"/>
<dbReference type="KEGG" id="vg:29068880"/>
<organism evidence="1 2">
    <name type="scientific">Bacillus phage Aurora</name>
    <dbReference type="NCBI Taxonomy" id="1874000"/>
    <lineage>
        <taxon>Viruses</taxon>
        <taxon>Duplodnaviria</taxon>
        <taxon>Heunggongvirae</taxon>
        <taxon>Uroviricota</taxon>
        <taxon>Caudoviricetes</taxon>
        <taxon>Salasmaviridae</taxon>
        <taxon>Northropvirinae</taxon>
        <taxon>Claudivirus</taxon>
        <taxon>Claudivirus aurora</taxon>
    </lineage>
</organism>
<reference evidence="1 2" key="1">
    <citation type="submission" date="2016-05" db="EMBL/GenBank/DDBJ databases">
        <authorList>
            <person name="Lavstsen T."/>
            <person name="Jespersen J.S."/>
        </authorList>
    </citation>
    <scope>NUCLEOTIDE SEQUENCE [LARGE SCALE GENOMIC DNA]</scope>
</reference>